<evidence type="ECO:0000313" key="1">
    <source>
        <dbReference type="EMBL" id="MFC5528344.1"/>
    </source>
</evidence>
<comment type="caution">
    <text evidence="1">The sequence shown here is derived from an EMBL/GenBank/DDBJ whole genome shotgun (WGS) entry which is preliminary data.</text>
</comment>
<accession>A0ABW0QTQ4</accession>
<protein>
    <submittedName>
        <fullName evidence="1">Uncharacterized protein</fullName>
    </submittedName>
</protein>
<dbReference type="EMBL" id="JBHSNC010000009">
    <property type="protein sequence ID" value="MFC5528344.1"/>
    <property type="molecule type" value="Genomic_DNA"/>
</dbReference>
<name>A0ABW0QTQ4_9BACL</name>
<reference evidence="2" key="1">
    <citation type="journal article" date="2019" name="Int. J. Syst. Evol. Microbiol.">
        <title>The Global Catalogue of Microorganisms (GCM) 10K type strain sequencing project: providing services to taxonomists for standard genome sequencing and annotation.</title>
        <authorList>
            <consortium name="The Broad Institute Genomics Platform"/>
            <consortium name="The Broad Institute Genome Sequencing Center for Infectious Disease"/>
            <person name="Wu L."/>
            <person name="Ma J."/>
        </authorList>
    </citation>
    <scope>NUCLEOTIDE SEQUENCE [LARGE SCALE GENOMIC DNA]</scope>
    <source>
        <strain evidence="2">CGMCC 1.18578</strain>
    </source>
</reference>
<organism evidence="1 2">
    <name type="scientific">Cohnella yongneupensis</name>
    <dbReference type="NCBI Taxonomy" id="425006"/>
    <lineage>
        <taxon>Bacteria</taxon>
        <taxon>Bacillati</taxon>
        <taxon>Bacillota</taxon>
        <taxon>Bacilli</taxon>
        <taxon>Bacillales</taxon>
        <taxon>Paenibacillaceae</taxon>
        <taxon>Cohnella</taxon>
    </lineage>
</organism>
<gene>
    <name evidence="1" type="ORF">ACFPQ4_02625</name>
</gene>
<dbReference type="Proteomes" id="UP001596108">
    <property type="component" value="Unassembled WGS sequence"/>
</dbReference>
<evidence type="ECO:0000313" key="2">
    <source>
        <dbReference type="Proteomes" id="UP001596108"/>
    </source>
</evidence>
<proteinExistence type="predicted"/>
<dbReference type="RefSeq" id="WP_378110176.1">
    <property type="nucleotide sequence ID" value="NZ_JBHSNC010000009.1"/>
</dbReference>
<keyword evidence="2" id="KW-1185">Reference proteome</keyword>
<sequence>MKVTINPQEINLNDSKQIALLQLLCSLSSARTCLGLYSDIEAGRPKLSSQDEVIMLSMALAGIGESLHNFENLVNKGIIKKPINCSQELEDSWNFINSLEIKELKKTNLKYLRDKSSFHFDPEPIKHFFNELMDNNNTEIDLWESSENDPHGFSPLASLIISNTILNVTKPDKNRAELSIRVYGALSYIVLDEINQQYNLRIIQ</sequence>